<dbReference type="Gene3D" id="3.30.160.60">
    <property type="entry name" value="Classic Zinc Finger"/>
    <property type="match status" value="5"/>
</dbReference>
<evidence type="ECO:0000256" key="8">
    <source>
        <dbReference type="ARBA" id="ARBA00038089"/>
    </source>
</evidence>
<dbReference type="GO" id="GO:0005634">
    <property type="term" value="C:nucleus"/>
    <property type="evidence" value="ECO:0007669"/>
    <property type="project" value="UniProtKB-SubCell"/>
</dbReference>
<comment type="similarity">
    <text evidence="8">Belongs to the pacC/RIM101 family.</text>
</comment>
<dbReference type="PANTHER" id="PTHR45718">
    <property type="entry name" value="TRANSCRIPTIONAL ACTIVATOR CUBITUS INTERRUPTUS"/>
    <property type="match status" value="1"/>
</dbReference>
<feature type="compositionally biased region" description="Low complexity" evidence="11">
    <location>
        <begin position="1"/>
        <end position="28"/>
    </location>
</feature>
<evidence type="ECO:0000256" key="5">
    <source>
        <dbReference type="ARBA" id="ARBA00022833"/>
    </source>
</evidence>
<dbReference type="InterPro" id="IPR043359">
    <property type="entry name" value="GLI-like"/>
</dbReference>
<name>M3JYX0_CANMX</name>
<protein>
    <recommendedName>
        <fullName evidence="9">pH-response transcription factor pacC/RIM101</fullName>
    </recommendedName>
</protein>
<feature type="domain" description="C2H2-type" evidence="12">
    <location>
        <begin position="592"/>
        <end position="619"/>
    </location>
</feature>
<keyword evidence="6" id="KW-0175">Coiled coil</keyword>
<reference evidence="13 14" key="1">
    <citation type="submission" date="2013-02" db="EMBL/GenBank/DDBJ databases">
        <title>Genome sequence of Candida maltosa Xu316, a potential industrial strain for xylitol and ethanol production.</title>
        <authorList>
            <person name="Yu J."/>
            <person name="Wang Q."/>
            <person name="Geng X."/>
            <person name="Bao W."/>
            <person name="He P."/>
            <person name="Cai J."/>
        </authorList>
    </citation>
    <scope>NUCLEOTIDE SEQUENCE [LARGE SCALE GENOMIC DNA]</scope>
    <source>
        <strain evidence="14">Xu316</strain>
    </source>
</reference>
<evidence type="ECO:0000256" key="10">
    <source>
        <dbReference type="PROSITE-ProRule" id="PRU00042"/>
    </source>
</evidence>
<comment type="subcellular location">
    <subcellularLocation>
        <location evidence="1">Nucleus</location>
    </subcellularLocation>
</comment>
<evidence type="ECO:0000313" key="14">
    <source>
        <dbReference type="Proteomes" id="UP000011777"/>
    </source>
</evidence>
<dbReference type="InterPro" id="IPR036236">
    <property type="entry name" value="Znf_C2H2_sf"/>
</dbReference>
<keyword evidence="7" id="KW-0539">Nucleus</keyword>
<dbReference type="AlphaFoldDB" id="M3JYX0"/>
<keyword evidence="14" id="KW-1185">Reference proteome</keyword>
<keyword evidence="2" id="KW-0479">Metal-binding</keyword>
<dbReference type="GO" id="GO:0008270">
    <property type="term" value="F:zinc ion binding"/>
    <property type="evidence" value="ECO:0007669"/>
    <property type="project" value="UniProtKB-KW"/>
</dbReference>
<dbReference type="STRING" id="1245528.M3JYX0"/>
<dbReference type="GO" id="GO:0000981">
    <property type="term" value="F:DNA-binding transcription factor activity, RNA polymerase II-specific"/>
    <property type="evidence" value="ECO:0007669"/>
    <property type="project" value="UniProtKB-ARBA"/>
</dbReference>
<dbReference type="FunFam" id="3.30.160.60:FF:002343">
    <property type="entry name" value="Zinc finger protein 33A"/>
    <property type="match status" value="1"/>
</dbReference>
<gene>
    <name evidence="13" type="ORF">G210_1302</name>
</gene>
<evidence type="ECO:0000256" key="11">
    <source>
        <dbReference type="SAM" id="MobiDB-lite"/>
    </source>
</evidence>
<dbReference type="FunFam" id="3.30.160.60:FF:000125">
    <property type="entry name" value="Putative zinc finger protein 143"/>
    <property type="match status" value="1"/>
</dbReference>
<evidence type="ECO:0000256" key="7">
    <source>
        <dbReference type="ARBA" id="ARBA00023242"/>
    </source>
</evidence>
<dbReference type="InterPro" id="IPR013087">
    <property type="entry name" value="Znf_C2H2_type"/>
</dbReference>
<accession>M3JYX0</accession>
<keyword evidence="4 10" id="KW-0863">Zinc-finger</keyword>
<dbReference type="PANTHER" id="PTHR45718:SF6">
    <property type="entry name" value="ZINC FINGER PROTEIN GLI2"/>
    <property type="match status" value="1"/>
</dbReference>
<dbReference type="PROSITE" id="PS50157">
    <property type="entry name" value="ZINC_FINGER_C2H2_2"/>
    <property type="match status" value="5"/>
</dbReference>
<organism evidence="13 14">
    <name type="scientific">Candida maltosa (strain Xu316)</name>
    <name type="common">Yeast</name>
    <dbReference type="NCBI Taxonomy" id="1245528"/>
    <lineage>
        <taxon>Eukaryota</taxon>
        <taxon>Fungi</taxon>
        <taxon>Dikarya</taxon>
        <taxon>Ascomycota</taxon>
        <taxon>Saccharomycotina</taxon>
        <taxon>Pichiomycetes</taxon>
        <taxon>Debaryomycetaceae</taxon>
        <taxon>Candida/Lodderomyces clade</taxon>
        <taxon>Candida</taxon>
    </lineage>
</organism>
<evidence type="ECO:0000256" key="9">
    <source>
        <dbReference type="ARBA" id="ARBA00039490"/>
    </source>
</evidence>
<dbReference type="OrthoDB" id="3437960at2759"/>
<dbReference type="OMA" id="KDHTHIH"/>
<evidence type="ECO:0000256" key="2">
    <source>
        <dbReference type="ARBA" id="ARBA00022723"/>
    </source>
</evidence>
<dbReference type="Gene3D" id="6.10.140.370">
    <property type="match status" value="1"/>
</dbReference>
<dbReference type="FunFam" id="3.30.160.60:FF:000303">
    <property type="entry name" value="Zinc finger protein 41"/>
    <property type="match status" value="1"/>
</dbReference>
<evidence type="ECO:0000256" key="1">
    <source>
        <dbReference type="ARBA" id="ARBA00004123"/>
    </source>
</evidence>
<evidence type="ECO:0000313" key="13">
    <source>
        <dbReference type="EMBL" id="EMG48190.1"/>
    </source>
</evidence>
<sequence length="672" mass="76402">MKMTDNTSMSTTTTGDTSNMSQQQQQQQSIKIDGKVLTHGYVHGHIHKHKDHTHIHGHIHNHDHDQDYNLPDSLKTINNDSCSEFENLQFCKDVFCDELDDCFFLNCDDSKHSNTCDMNCCNSSSSSGSIDEICCTDSHCAESKIQDPNAEELLSDCCNNPQCSSYSVCHATDRSDTTVCNDPNCTEVDDVCCSSSTSLSTDKHHTEHNNLCQLQLSKKPIFENLINNVHSNYKYQTLHESSLPPKKKIKHESNNFELHFPHECHPEDASEPVKNHHFHQSCFHTTIPDTNHPSPEAEYSDEKLMSDFDFVIQFNNFNQLLNNIPNQQQQQQSTTNTETPPATNNVNVLEETTPSLYSCQWEKCFKKISDDTFLNHVVEDHLEHEVKTNDLTYQCEWNNCNFMNNDYDSLLSHLESHKPSKFILPTQSVTTPSSILTPLSCSPPNEHSPFLPGSSTTTSASASDFNITSMKIMPKKRKKDITQDPEFKCNWQIGTDANGNPISCNKKHSCEGDLQNHLLESHIGSGKSKYHCQWIGCDRHNGKLFTQRQKLIRHIHIHTNYKPCKCPICGSCFAVNSMLEQHLRIHSGEKPFECSICKKKFATSSSLSIHNRVHTGERPLVCKWPGCNKRFSESSNLTKHMKIHNKTFDCDVCGASFDKKSAFNRHMNTHDE</sequence>
<dbReference type="Pfam" id="PF00096">
    <property type="entry name" value="zf-C2H2"/>
    <property type="match status" value="4"/>
</dbReference>
<feature type="region of interest" description="Disordered" evidence="11">
    <location>
        <begin position="326"/>
        <end position="345"/>
    </location>
</feature>
<evidence type="ECO:0000256" key="4">
    <source>
        <dbReference type="ARBA" id="ARBA00022771"/>
    </source>
</evidence>
<proteinExistence type="inferred from homology"/>
<feature type="domain" description="C2H2-type" evidence="12">
    <location>
        <begin position="564"/>
        <end position="591"/>
    </location>
</feature>
<feature type="domain" description="C2H2-type" evidence="12">
    <location>
        <begin position="620"/>
        <end position="644"/>
    </location>
</feature>
<evidence type="ECO:0000256" key="6">
    <source>
        <dbReference type="ARBA" id="ARBA00023054"/>
    </source>
</evidence>
<dbReference type="PROSITE" id="PS00028">
    <property type="entry name" value="ZINC_FINGER_C2H2_1"/>
    <property type="match status" value="4"/>
</dbReference>
<dbReference type="HOGENOM" id="CLU_014727_1_0_1"/>
<keyword evidence="3" id="KW-0677">Repeat</keyword>
<evidence type="ECO:0000256" key="3">
    <source>
        <dbReference type="ARBA" id="ARBA00022737"/>
    </source>
</evidence>
<comment type="caution">
    <text evidence="13">The sequence shown here is derived from an EMBL/GenBank/DDBJ whole genome shotgun (WGS) entry which is preliminary data.</text>
</comment>
<dbReference type="Proteomes" id="UP000011777">
    <property type="component" value="Unassembled WGS sequence"/>
</dbReference>
<dbReference type="FunFam" id="3.30.160.60:FF:000100">
    <property type="entry name" value="Zinc finger 45-like"/>
    <property type="match status" value="1"/>
</dbReference>
<dbReference type="GO" id="GO:0007224">
    <property type="term" value="P:smoothened signaling pathway"/>
    <property type="evidence" value="ECO:0007669"/>
    <property type="project" value="TreeGrafter"/>
</dbReference>
<dbReference type="GO" id="GO:0000978">
    <property type="term" value="F:RNA polymerase II cis-regulatory region sequence-specific DNA binding"/>
    <property type="evidence" value="ECO:0007669"/>
    <property type="project" value="TreeGrafter"/>
</dbReference>
<dbReference type="SMART" id="SM00355">
    <property type="entry name" value="ZnF_C2H2"/>
    <property type="match status" value="7"/>
</dbReference>
<dbReference type="SUPFAM" id="SSF57667">
    <property type="entry name" value="beta-beta-alpha zinc fingers"/>
    <property type="match status" value="2"/>
</dbReference>
<dbReference type="EMBL" id="AOGT01001212">
    <property type="protein sequence ID" value="EMG48190.1"/>
    <property type="molecule type" value="Genomic_DNA"/>
</dbReference>
<feature type="domain" description="C2H2-type" evidence="12">
    <location>
        <begin position="648"/>
        <end position="672"/>
    </location>
</feature>
<dbReference type="eggNOG" id="KOG1721">
    <property type="taxonomic scope" value="Eukaryota"/>
</dbReference>
<feature type="domain" description="C2H2-type" evidence="12">
    <location>
        <begin position="535"/>
        <end position="563"/>
    </location>
</feature>
<feature type="region of interest" description="Disordered" evidence="11">
    <location>
        <begin position="1"/>
        <end position="31"/>
    </location>
</feature>
<keyword evidence="5" id="KW-0862">Zinc</keyword>
<evidence type="ECO:0000259" key="12">
    <source>
        <dbReference type="PROSITE" id="PS50157"/>
    </source>
</evidence>